<dbReference type="InterPro" id="IPR029058">
    <property type="entry name" value="AB_hydrolase_fold"/>
</dbReference>
<reference evidence="2" key="1">
    <citation type="submission" date="2020-07" db="EMBL/GenBank/DDBJ databases">
        <title>Severe corrosion of carbon steel in oil field produced water can be linked to methanogenic archaea containing a special type of NiFe hydrogenase.</title>
        <authorList>
            <person name="Lahme S."/>
            <person name="Mand J."/>
            <person name="Longwell J."/>
            <person name="Smith R."/>
            <person name="Enning D."/>
        </authorList>
    </citation>
    <scope>NUCLEOTIDE SEQUENCE</scope>
    <source>
        <strain evidence="2">MIC098Bin6</strain>
    </source>
</reference>
<dbReference type="InterPro" id="IPR022742">
    <property type="entry name" value="Hydrolase_4"/>
</dbReference>
<dbReference type="Gene3D" id="3.40.50.1820">
    <property type="entry name" value="alpha/beta hydrolase"/>
    <property type="match status" value="1"/>
</dbReference>
<dbReference type="PANTHER" id="PTHR43358:SF4">
    <property type="entry name" value="ALPHA_BETA HYDROLASE FOLD-1 DOMAIN-CONTAINING PROTEIN"/>
    <property type="match status" value="1"/>
</dbReference>
<sequence length="248" mass="27490">MQIVQTQFTVDQLVLKGELFLPDTPRAPVVVGSHGLEGSRFSAKQQVLSRLLPENGMAFFRFDHRGCGDSQGDFVWETSLEKRTRDFLAAVAHVKDLNKTGPQLGVFGSSMGGATCINAWQTLENAFGRLSGGVLCAAPLKSRTIHNIPTRATETRPALPLAFFEKNLLFDLTDKAFSLHHVLVFHGDADRIVPVENARILLETMQSPKHIIIQKYGDHSMSAPRDQAEFETKALAWFTQIFRLSDAA</sequence>
<proteinExistence type="predicted"/>
<dbReference type="PANTHER" id="PTHR43358">
    <property type="entry name" value="ALPHA/BETA-HYDROLASE"/>
    <property type="match status" value="1"/>
</dbReference>
<dbReference type="Proteomes" id="UP000706172">
    <property type="component" value="Unassembled WGS sequence"/>
</dbReference>
<keyword evidence="2" id="KW-0378">Hydrolase</keyword>
<comment type="caution">
    <text evidence="2">The sequence shown here is derived from an EMBL/GenBank/DDBJ whole genome shotgun (WGS) entry which is preliminary data.</text>
</comment>
<name>A0A931G828_9BACT</name>
<dbReference type="InterPro" id="IPR052920">
    <property type="entry name" value="DNA-binding_regulatory"/>
</dbReference>
<dbReference type="Pfam" id="PF12146">
    <property type="entry name" value="Hydrolase_4"/>
    <property type="match status" value="1"/>
</dbReference>
<evidence type="ECO:0000313" key="3">
    <source>
        <dbReference type="Proteomes" id="UP000706172"/>
    </source>
</evidence>
<feature type="domain" description="Serine aminopeptidase S33" evidence="1">
    <location>
        <begin position="28"/>
        <end position="144"/>
    </location>
</feature>
<dbReference type="AlphaFoldDB" id="A0A931G828"/>
<gene>
    <name evidence="2" type="ORF">H0S81_04865</name>
</gene>
<organism evidence="2 3">
    <name type="scientific">Desulfotignum balticum</name>
    <dbReference type="NCBI Taxonomy" id="115781"/>
    <lineage>
        <taxon>Bacteria</taxon>
        <taxon>Pseudomonadati</taxon>
        <taxon>Thermodesulfobacteriota</taxon>
        <taxon>Desulfobacteria</taxon>
        <taxon>Desulfobacterales</taxon>
        <taxon>Desulfobacteraceae</taxon>
        <taxon>Desulfotignum</taxon>
    </lineage>
</organism>
<dbReference type="EMBL" id="JACCQK010000250">
    <property type="protein sequence ID" value="MBG0779238.1"/>
    <property type="molecule type" value="Genomic_DNA"/>
</dbReference>
<evidence type="ECO:0000313" key="2">
    <source>
        <dbReference type="EMBL" id="MBG0779238.1"/>
    </source>
</evidence>
<protein>
    <submittedName>
        <fullName evidence="2">Alpha/beta fold hydrolase</fullName>
    </submittedName>
</protein>
<evidence type="ECO:0000259" key="1">
    <source>
        <dbReference type="Pfam" id="PF12146"/>
    </source>
</evidence>
<dbReference type="GO" id="GO:0016787">
    <property type="term" value="F:hydrolase activity"/>
    <property type="evidence" value="ECO:0007669"/>
    <property type="project" value="UniProtKB-KW"/>
</dbReference>
<accession>A0A931G828</accession>
<dbReference type="SUPFAM" id="SSF53474">
    <property type="entry name" value="alpha/beta-Hydrolases"/>
    <property type="match status" value="1"/>
</dbReference>